<dbReference type="CDD" id="cd04301">
    <property type="entry name" value="NAT_SF"/>
    <property type="match status" value="1"/>
</dbReference>
<evidence type="ECO:0000259" key="1">
    <source>
        <dbReference type="PROSITE" id="PS51186"/>
    </source>
</evidence>
<evidence type="ECO:0000313" key="2">
    <source>
        <dbReference type="EMBL" id="TGK78481.1"/>
    </source>
</evidence>
<organism evidence="2 3">
    <name type="scientific">Leptospira noumeaensis</name>
    <dbReference type="NCBI Taxonomy" id="2484964"/>
    <lineage>
        <taxon>Bacteria</taxon>
        <taxon>Pseudomonadati</taxon>
        <taxon>Spirochaetota</taxon>
        <taxon>Spirochaetia</taxon>
        <taxon>Leptospirales</taxon>
        <taxon>Leptospiraceae</taxon>
        <taxon>Leptospira</taxon>
    </lineage>
</organism>
<dbReference type="Pfam" id="PF13302">
    <property type="entry name" value="Acetyltransf_3"/>
    <property type="match status" value="1"/>
</dbReference>
<keyword evidence="3" id="KW-1185">Reference proteome</keyword>
<name>A0A4R9I1G0_9LEPT</name>
<dbReference type="PANTHER" id="PTHR43415:SF3">
    <property type="entry name" value="GNAT-FAMILY ACETYLTRANSFERASE"/>
    <property type="match status" value="1"/>
</dbReference>
<dbReference type="PANTHER" id="PTHR43415">
    <property type="entry name" value="SPERMIDINE N(1)-ACETYLTRANSFERASE"/>
    <property type="match status" value="1"/>
</dbReference>
<reference evidence="2" key="1">
    <citation type="journal article" date="2019" name="PLoS Negl. Trop. Dis.">
        <title>Revisiting the worldwide diversity of Leptospira species in the environment.</title>
        <authorList>
            <person name="Vincent A.T."/>
            <person name="Schiettekatte O."/>
            <person name="Bourhy P."/>
            <person name="Veyrier F.J."/>
            <person name="Picardeau M."/>
        </authorList>
    </citation>
    <scope>NUCLEOTIDE SEQUENCE [LARGE SCALE GENOMIC DNA]</scope>
    <source>
        <strain evidence="2">201800287</strain>
    </source>
</reference>
<dbReference type="PROSITE" id="PS51186">
    <property type="entry name" value="GNAT"/>
    <property type="match status" value="1"/>
</dbReference>
<dbReference type="SUPFAM" id="SSF55729">
    <property type="entry name" value="Acyl-CoA N-acyltransferases (Nat)"/>
    <property type="match status" value="1"/>
</dbReference>
<keyword evidence="2" id="KW-0808">Transferase</keyword>
<dbReference type="Gene3D" id="3.40.630.30">
    <property type="match status" value="1"/>
</dbReference>
<dbReference type="AlphaFoldDB" id="A0A4R9I1G0"/>
<feature type="domain" description="N-acetyltransferase" evidence="1">
    <location>
        <begin position="10"/>
        <end position="160"/>
    </location>
</feature>
<dbReference type="Proteomes" id="UP000298009">
    <property type="component" value="Unassembled WGS sequence"/>
</dbReference>
<accession>A0A4R9I1G0</accession>
<comment type="caution">
    <text evidence="2">The sequence shown here is derived from an EMBL/GenBank/DDBJ whole genome shotgun (WGS) entry which is preliminary data.</text>
</comment>
<dbReference type="OrthoDB" id="9795206at2"/>
<dbReference type="GO" id="GO:0016747">
    <property type="term" value="F:acyltransferase activity, transferring groups other than amino-acyl groups"/>
    <property type="evidence" value="ECO:0007669"/>
    <property type="project" value="InterPro"/>
</dbReference>
<dbReference type="EMBL" id="RQFK01000033">
    <property type="protein sequence ID" value="TGK78481.1"/>
    <property type="molecule type" value="Genomic_DNA"/>
</dbReference>
<sequence length="160" mass="18692">MLIRHKKLDFHLRPVSISDCELLFGWVNEPEVRKNSFDSKPIEWKNHLVWFENKIKDKNSIILILESEKKPIGQIRFDKENKTKTYRIDFSVDARYRGKGLGNHIIKLGCEYLENQLLKNKISLIGEVKTENIASQKSFLSNGFKINSKGSNKIVFEKNI</sequence>
<dbReference type="InterPro" id="IPR000182">
    <property type="entry name" value="GNAT_dom"/>
</dbReference>
<protein>
    <submittedName>
        <fullName evidence="2">N-acetyltransferase</fullName>
    </submittedName>
</protein>
<evidence type="ECO:0000313" key="3">
    <source>
        <dbReference type="Proteomes" id="UP000298009"/>
    </source>
</evidence>
<proteinExistence type="predicted"/>
<dbReference type="InterPro" id="IPR016181">
    <property type="entry name" value="Acyl_CoA_acyltransferase"/>
</dbReference>
<gene>
    <name evidence="2" type="ORF">EHQ24_18195</name>
</gene>